<dbReference type="Pfam" id="PF14309">
    <property type="entry name" value="DUF4378"/>
    <property type="match status" value="1"/>
</dbReference>
<feature type="compositionally biased region" description="Polar residues" evidence="1">
    <location>
        <begin position="51"/>
        <end position="63"/>
    </location>
</feature>
<dbReference type="AlphaFoldDB" id="A0A445CKH4"/>
<feature type="compositionally biased region" description="Basic and acidic residues" evidence="1">
    <location>
        <begin position="101"/>
        <end position="111"/>
    </location>
</feature>
<dbReference type="Proteomes" id="UP000289738">
    <property type="component" value="Chromosome A06"/>
</dbReference>
<feature type="compositionally biased region" description="Polar residues" evidence="1">
    <location>
        <begin position="139"/>
        <end position="150"/>
    </location>
</feature>
<dbReference type="PANTHER" id="PTHR31680:SF12">
    <property type="entry name" value="OS11G0587300 PROTEIN"/>
    <property type="match status" value="1"/>
</dbReference>
<evidence type="ECO:0000259" key="2">
    <source>
        <dbReference type="Pfam" id="PF14309"/>
    </source>
</evidence>
<feature type="compositionally biased region" description="Basic and acidic residues" evidence="1">
    <location>
        <begin position="182"/>
        <end position="196"/>
    </location>
</feature>
<feature type="domain" description="DUF4378" evidence="2">
    <location>
        <begin position="606"/>
        <end position="749"/>
    </location>
</feature>
<feature type="region of interest" description="Disordered" evidence="1">
    <location>
        <begin position="427"/>
        <end position="483"/>
    </location>
</feature>
<organism evidence="3 4">
    <name type="scientific">Arachis hypogaea</name>
    <name type="common">Peanut</name>
    <dbReference type="NCBI Taxonomy" id="3818"/>
    <lineage>
        <taxon>Eukaryota</taxon>
        <taxon>Viridiplantae</taxon>
        <taxon>Streptophyta</taxon>
        <taxon>Embryophyta</taxon>
        <taxon>Tracheophyta</taxon>
        <taxon>Spermatophyta</taxon>
        <taxon>Magnoliopsida</taxon>
        <taxon>eudicotyledons</taxon>
        <taxon>Gunneridae</taxon>
        <taxon>Pentapetalae</taxon>
        <taxon>rosids</taxon>
        <taxon>fabids</taxon>
        <taxon>Fabales</taxon>
        <taxon>Fabaceae</taxon>
        <taxon>Papilionoideae</taxon>
        <taxon>50 kb inversion clade</taxon>
        <taxon>dalbergioids sensu lato</taxon>
        <taxon>Dalbergieae</taxon>
        <taxon>Pterocarpus clade</taxon>
        <taxon>Arachis</taxon>
    </lineage>
</organism>
<feature type="region of interest" description="Disordered" evidence="1">
    <location>
        <begin position="46"/>
        <end position="111"/>
    </location>
</feature>
<dbReference type="SMR" id="A0A445CKH4"/>
<feature type="region of interest" description="Disordered" evidence="1">
    <location>
        <begin position="133"/>
        <end position="196"/>
    </location>
</feature>
<protein>
    <recommendedName>
        <fullName evidence="2">DUF4378 domain-containing protein</fullName>
    </recommendedName>
</protein>
<evidence type="ECO:0000313" key="3">
    <source>
        <dbReference type="EMBL" id="RYR51417.1"/>
    </source>
</evidence>
<reference evidence="3 4" key="1">
    <citation type="submission" date="2019-01" db="EMBL/GenBank/DDBJ databases">
        <title>Sequencing of cultivated peanut Arachis hypogaea provides insights into genome evolution and oil improvement.</title>
        <authorList>
            <person name="Chen X."/>
        </authorList>
    </citation>
    <scope>NUCLEOTIDE SEQUENCE [LARGE SCALE GENOMIC DNA]</scope>
    <source>
        <strain evidence="4">cv. Fuhuasheng</strain>
        <tissue evidence="3">Leaves</tissue>
    </source>
</reference>
<dbReference type="GO" id="GO:0051513">
    <property type="term" value="P:regulation of monopolar cell growth"/>
    <property type="evidence" value="ECO:0007669"/>
    <property type="project" value="InterPro"/>
</dbReference>
<evidence type="ECO:0000313" key="4">
    <source>
        <dbReference type="Proteomes" id="UP000289738"/>
    </source>
</evidence>
<evidence type="ECO:0000256" key="1">
    <source>
        <dbReference type="SAM" id="MobiDB-lite"/>
    </source>
</evidence>
<dbReference type="EMBL" id="SDMP01000006">
    <property type="protein sequence ID" value="RYR51417.1"/>
    <property type="molecule type" value="Genomic_DNA"/>
</dbReference>
<dbReference type="STRING" id="3818.A0A445CKH4"/>
<proteinExistence type="predicted"/>
<dbReference type="Gramene" id="arahy.Tifrunner.gnm2.ann2.Ah06g140800.1">
    <property type="protein sequence ID" value="arahy.Tifrunner.gnm2.ann2.Ah06g140800.1-CDS"/>
    <property type="gene ID" value="arahy.Tifrunner.gnm2.ann2.Ah06g140800"/>
</dbReference>
<dbReference type="InterPro" id="IPR033334">
    <property type="entry name" value="LNG1/2"/>
</dbReference>
<keyword evidence="4" id="KW-1185">Reference proteome</keyword>
<gene>
    <name evidence="3" type="ORF">Ahy_A06g026437</name>
</gene>
<comment type="caution">
    <text evidence="3">The sequence shown here is derived from an EMBL/GenBank/DDBJ whole genome shotgun (WGS) entry which is preliminary data.</text>
</comment>
<accession>A0A445CKH4</accession>
<sequence>MTRGMARDHHDLEKQIQKQMGCMAGFLHIFDRHHMLAGKRIYSAKTLPPGSDTSPEPENNNAVSDVESTHAPSTPERVTQPPTPEATTPRPKTPVPLPAFEVKEGTRSPWKFSREAPRLSLDSRAVVDAKGALHPRQIRASSNNNNTPQSPAADVDKQRRSTSVIARLMGLDEPSQDSDPEPELKSELRRSASESRLPRDLNLNQYQYQYRFFDPNGFQLKQLSSRDSASSGNNAVNFLDTNAFSKRNGRFSDPKAFTVRNAKAEPTRANINIRNRGAVQRKSFYDSADIFPDTKQHSASIYGEFDRRVKMRGIDEPSKDLQTLKQILEAVQLKGLLHSRNYESTINNHRNLLLERNDSPIVLMKPGRPYGSALYRIGRLGNDSPPPSSFGYSPRARRNNEILLSPRRETDNGNMRAVSQARARSLCSATRGESEMRSPNRMRKVSGDSGGINRGVAPVRVSSRTVAPEQHVTSRSPRMRRGTFQKEHKAAMGAAEDAYSTVSESSFSTCSQTDTERLKIEENREGRSLLERCDKLLNSIAEITASGQGESQQPSPVSVLDSSFYKESSSCSPSPVMKRCIDYKEQAGDSEDEMWNAALWCSEDTDFLYVSEILRACNHLPEDSDIFLLLEKQQYLKGNDTSKASTLRRRLIFDTVREILHRNRRLPPWKEASWAENTELLRRIWTEFRRIRGREEEEEVSEELFELICGVLRKDVAEEGVDEWEERHVEMGDVVLDMERLVFKDLIGETIRELAWLRKPQFNKSISVSAYRRKLLF</sequence>
<dbReference type="InterPro" id="IPR025486">
    <property type="entry name" value="DUF4378"/>
</dbReference>
<dbReference type="PANTHER" id="PTHR31680">
    <property type="entry name" value="LONGIFOLIA PROTEIN"/>
    <property type="match status" value="1"/>
</dbReference>
<dbReference type="OrthoDB" id="1929599at2759"/>
<name>A0A445CKH4_ARAHY</name>